<evidence type="ECO:0000256" key="1">
    <source>
        <dbReference type="SAM" id="MobiDB-lite"/>
    </source>
</evidence>
<dbReference type="Proteomes" id="UP000005729">
    <property type="component" value="Chromosome"/>
</dbReference>
<organism evidence="2 3">
    <name type="scientific">Pseudomonas savastanoi pv. savastanoi NCPPB 3335</name>
    <dbReference type="NCBI Taxonomy" id="693985"/>
    <lineage>
        <taxon>Bacteria</taxon>
        <taxon>Pseudomonadati</taxon>
        <taxon>Pseudomonadota</taxon>
        <taxon>Gammaproteobacteria</taxon>
        <taxon>Pseudomonadales</taxon>
        <taxon>Pseudomonadaceae</taxon>
        <taxon>Pseudomonas</taxon>
    </lineage>
</organism>
<evidence type="ECO:0000313" key="2">
    <source>
        <dbReference type="EMBL" id="ARD10826.1"/>
    </source>
</evidence>
<dbReference type="KEGG" id="psav:PSA3335_06910"/>
<gene>
    <name evidence="2" type="ORF">PSA3335_06910</name>
</gene>
<accession>A0ABC8B9V0</accession>
<proteinExistence type="predicted"/>
<sequence length="99" mass="11708">MCDGRKVITLNHAVQLERTFRLLVTGRFLTAINLDLAYRLSSLLLDNRAARYKKDFYMKNKRARDSVNGRFIPLEEARKRPRETTVETVKKPERRKDAR</sequence>
<dbReference type="RefSeq" id="WP_002554690.1">
    <property type="nucleotide sequence ID" value="NZ_CP008742.1"/>
</dbReference>
<dbReference type="EMBL" id="CP008742">
    <property type="protein sequence ID" value="ARD10826.1"/>
    <property type="molecule type" value="Genomic_DNA"/>
</dbReference>
<protein>
    <recommendedName>
        <fullName evidence="4">Competence/damage inducible protein CinA</fullName>
    </recommendedName>
</protein>
<evidence type="ECO:0000313" key="3">
    <source>
        <dbReference type="Proteomes" id="UP000005729"/>
    </source>
</evidence>
<reference evidence="2 3" key="1">
    <citation type="journal article" date="2010" name="Environ. Microbiol.">
        <title>Annotation and overview of the Pseudomonas savastanoi pv. savastanoi NCPPB 3335 draft genome reveals the virulence gene complement of a tumour-inducing pathogen of woody hosts.</title>
        <authorList>
            <person name="Rodriguez-Palenzuela P."/>
            <person name="Matas I.M."/>
            <person name="Murillo J."/>
            <person name="Lopez-Solanilla E."/>
            <person name="Bardaji L."/>
            <person name="Perez-Martinez I."/>
            <person name="Rodriguez-Moskera M.E."/>
            <person name="Penyalver R."/>
            <person name="Lopez M.M."/>
            <person name="Quesada J.M."/>
            <person name="Biehl B.S."/>
            <person name="Perna N.T."/>
            <person name="Glasner J.D."/>
            <person name="Cabot E.L."/>
            <person name="Neeno-Eckwall E."/>
            <person name="Ramos C."/>
        </authorList>
    </citation>
    <scope>NUCLEOTIDE SEQUENCE [LARGE SCALE GENOMIC DNA]</scope>
    <source>
        <strain evidence="2 3">NCPPB 3335</strain>
    </source>
</reference>
<dbReference type="AlphaFoldDB" id="A0ABC8B9V0"/>
<evidence type="ECO:0008006" key="4">
    <source>
        <dbReference type="Google" id="ProtNLM"/>
    </source>
</evidence>
<feature type="region of interest" description="Disordered" evidence="1">
    <location>
        <begin position="76"/>
        <end position="99"/>
    </location>
</feature>
<name>A0ABC8B9V0_PSESS</name>